<feature type="region of interest" description="Disordered" evidence="1">
    <location>
        <begin position="1"/>
        <end position="28"/>
    </location>
</feature>
<comment type="caution">
    <text evidence="2">The sequence shown here is derived from an EMBL/GenBank/DDBJ whole genome shotgun (WGS) entry which is preliminary data.</text>
</comment>
<organism evidence="2 3">
    <name type="scientific">Variovorax paradoxus</name>
    <dbReference type="NCBI Taxonomy" id="34073"/>
    <lineage>
        <taxon>Bacteria</taxon>
        <taxon>Pseudomonadati</taxon>
        <taxon>Pseudomonadota</taxon>
        <taxon>Betaproteobacteria</taxon>
        <taxon>Burkholderiales</taxon>
        <taxon>Comamonadaceae</taxon>
        <taxon>Variovorax</taxon>
    </lineage>
</organism>
<gene>
    <name evidence="2" type="ORF">J2738_004983</name>
</gene>
<evidence type="ECO:0000256" key="1">
    <source>
        <dbReference type="SAM" id="MobiDB-lite"/>
    </source>
</evidence>
<name>A0AAE3Y2U9_VARPD</name>
<evidence type="ECO:0000313" key="2">
    <source>
        <dbReference type="EMBL" id="MDR6428819.1"/>
    </source>
</evidence>
<reference evidence="2" key="1">
    <citation type="submission" date="2023-07" db="EMBL/GenBank/DDBJ databases">
        <title>Sorghum-associated microbial communities from plants grown in Nebraska, USA.</title>
        <authorList>
            <person name="Schachtman D."/>
        </authorList>
    </citation>
    <scope>NUCLEOTIDE SEQUENCE</scope>
    <source>
        <strain evidence="2">DS2114</strain>
    </source>
</reference>
<evidence type="ECO:0000313" key="3">
    <source>
        <dbReference type="Proteomes" id="UP001184828"/>
    </source>
</evidence>
<dbReference type="Proteomes" id="UP001184828">
    <property type="component" value="Unassembled WGS sequence"/>
</dbReference>
<proteinExistence type="predicted"/>
<accession>A0AAE3Y2U9</accession>
<protein>
    <submittedName>
        <fullName evidence="2">Uncharacterized protein</fullName>
    </submittedName>
</protein>
<sequence>MLALDAMARSKDRASDAEGPEPAKGHAHCIAGNSSRVADLRRGMSCRGRPLRGASIGPAHRAAEPALSVPEATPVRIRTEHALPARRAGAWPAVAWRDAVVDLLSEPPLDRRIARAVRCPGPRASPPSLPGPRRDRLRLPGGPWTSALSLALHASRRLRKQMFNPAAAPGQPVNLWLLFQVGTTRTRTLGLLAAIRNVRRLCGCASFKTAQLGSSLDQNRDRGLGMLFTSATPVQVEQHVHIPFASLDFGYMGLVYFEPHSKFCLRQASRAPKGAQMLSQHLVSAMVNRRWH</sequence>
<feature type="compositionally biased region" description="Basic and acidic residues" evidence="1">
    <location>
        <begin position="8"/>
        <end position="24"/>
    </location>
</feature>
<dbReference type="EMBL" id="JAVDQZ010000008">
    <property type="protein sequence ID" value="MDR6428819.1"/>
    <property type="molecule type" value="Genomic_DNA"/>
</dbReference>
<dbReference type="AlphaFoldDB" id="A0AAE3Y2U9"/>